<gene>
    <name evidence="2" type="ORF">AXX12_06295</name>
</gene>
<dbReference type="Proteomes" id="UP000076268">
    <property type="component" value="Unassembled WGS sequence"/>
</dbReference>
<feature type="compositionally biased region" description="Basic and acidic residues" evidence="1">
    <location>
        <begin position="62"/>
        <end position="75"/>
    </location>
</feature>
<feature type="region of interest" description="Disordered" evidence="1">
    <location>
        <begin position="62"/>
        <end position="111"/>
    </location>
</feature>
<evidence type="ECO:0000256" key="1">
    <source>
        <dbReference type="SAM" id="MobiDB-lite"/>
    </source>
</evidence>
<feature type="region of interest" description="Disordered" evidence="1">
    <location>
        <begin position="1"/>
        <end position="32"/>
    </location>
</feature>
<name>A0A154BQB1_ANASB</name>
<protein>
    <submittedName>
        <fullName evidence="2">Uncharacterized protein</fullName>
    </submittedName>
</protein>
<organism evidence="2 3">
    <name type="scientific">Anaerosporomusa subterranea</name>
    <dbReference type="NCBI Taxonomy" id="1794912"/>
    <lineage>
        <taxon>Bacteria</taxon>
        <taxon>Bacillati</taxon>
        <taxon>Bacillota</taxon>
        <taxon>Negativicutes</taxon>
        <taxon>Acetonemataceae</taxon>
        <taxon>Anaerosporomusa</taxon>
    </lineage>
</organism>
<reference evidence="2 3" key="1">
    <citation type="submission" date="2016-02" db="EMBL/GenBank/DDBJ databases">
        <title>Anaerosporomusa subterraneum gen. nov., sp. nov., a spore-forming obligate anaerobe isolated from saprolite.</title>
        <authorList>
            <person name="Choi J.K."/>
            <person name="Shah M."/>
            <person name="Yee N."/>
        </authorList>
    </citation>
    <scope>NUCLEOTIDE SEQUENCE [LARGE SCALE GENOMIC DNA]</scope>
    <source>
        <strain evidence="2 3">RU4</strain>
    </source>
</reference>
<feature type="compositionally biased region" description="Low complexity" evidence="1">
    <location>
        <begin position="19"/>
        <end position="32"/>
    </location>
</feature>
<dbReference type="STRING" id="1794912.AXX12_06295"/>
<keyword evidence="3" id="KW-1185">Reference proteome</keyword>
<dbReference type="EMBL" id="LSGP01000017">
    <property type="protein sequence ID" value="KYZ76050.1"/>
    <property type="molecule type" value="Genomic_DNA"/>
</dbReference>
<feature type="compositionally biased region" description="Polar residues" evidence="1">
    <location>
        <begin position="86"/>
        <end position="100"/>
    </location>
</feature>
<sequence length="167" mass="18064">MDFHGVSAMTKTQVAARRQGSQSSQDTGDSASGWKYLTVRQGGKVYTYIVIGKNMRILIGETSDKKTEDKDKKTADGNNDAAGEVENTNGASNNAVSDSMNGLAVNGQNGGRKEEIAKPDFLMDTRMLALTGYYQKKMRETIKNLGETIGSDNALTVKRSADAEKTK</sequence>
<evidence type="ECO:0000313" key="2">
    <source>
        <dbReference type="EMBL" id="KYZ76050.1"/>
    </source>
</evidence>
<proteinExistence type="predicted"/>
<evidence type="ECO:0000313" key="3">
    <source>
        <dbReference type="Proteomes" id="UP000076268"/>
    </source>
</evidence>
<dbReference type="AlphaFoldDB" id="A0A154BQB1"/>
<accession>A0A154BQB1</accession>
<comment type="caution">
    <text evidence="2">The sequence shown here is derived from an EMBL/GenBank/DDBJ whole genome shotgun (WGS) entry which is preliminary data.</text>
</comment>